<reference evidence="2" key="1">
    <citation type="submission" date="2022-01" db="UniProtKB">
        <authorList>
            <consortium name="EnsemblMetazoa"/>
        </authorList>
    </citation>
    <scope>IDENTIFICATION</scope>
</reference>
<evidence type="ECO:0000313" key="3">
    <source>
        <dbReference type="Proteomes" id="UP000494040"/>
    </source>
</evidence>
<dbReference type="AlphaFoldDB" id="A0A8I6SQM9"/>
<sequence>MEFNYTTRNNSEQSHNRDKNKARNESLLQFQQSTGPTTSSAKFIPLYKQNTKTGPSNQPAVNSFPNNDITEGQQKNIINETPRDDSRRLFIEKKTSPIKLKYLIGKVDHAIRWCRQLKDFDYIVIYQIVGILEHVMSKGVQKLYFLKGDSGQVLQCVFYNIDRDLPDFPCGSFIRVTGKMKGSNKMQIFDAEITDQHEVEEALPRLTFVSQRILNEITKK</sequence>
<dbReference type="EnsemblMetazoa" id="XM_014406738.2">
    <property type="protein sequence ID" value="XP_014262224.1"/>
    <property type="gene ID" value="LOC106674168"/>
</dbReference>
<keyword evidence="3" id="KW-1185">Reference proteome</keyword>
<dbReference type="RefSeq" id="XP_014262224.1">
    <property type="nucleotide sequence ID" value="XM_014406738.2"/>
</dbReference>
<dbReference type="OrthoDB" id="6591917at2759"/>
<proteinExistence type="predicted"/>
<feature type="compositionally biased region" description="Polar residues" evidence="1">
    <location>
        <begin position="1"/>
        <end position="13"/>
    </location>
</feature>
<accession>A0A8I6SQM9</accession>
<evidence type="ECO:0000313" key="2">
    <source>
        <dbReference type="EnsemblMetazoa" id="XP_014262224.1"/>
    </source>
</evidence>
<dbReference type="KEGG" id="clec:106674168"/>
<name>A0A8I6SQM9_CIMLE</name>
<organism evidence="2 3">
    <name type="scientific">Cimex lectularius</name>
    <name type="common">Bed bug</name>
    <name type="synonym">Acanthia lectularia</name>
    <dbReference type="NCBI Taxonomy" id="79782"/>
    <lineage>
        <taxon>Eukaryota</taxon>
        <taxon>Metazoa</taxon>
        <taxon>Ecdysozoa</taxon>
        <taxon>Arthropoda</taxon>
        <taxon>Hexapoda</taxon>
        <taxon>Insecta</taxon>
        <taxon>Pterygota</taxon>
        <taxon>Neoptera</taxon>
        <taxon>Paraneoptera</taxon>
        <taxon>Hemiptera</taxon>
        <taxon>Heteroptera</taxon>
        <taxon>Panheteroptera</taxon>
        <taxon>Cimicomorpha</taxon>
        <taxon>Cimicidae</taxon>
        <taxon>Cimex</taxon>
    </lineage>
</organism>
<dbReference type="GeneID" id="106674168"/>
<protein>
    <submittedName>
        <fullName evidence="2">Uncharacterized protein</fullName>
    </submittedName>
</protein>
<dbReference type="Proteomes" id="UP000494040">
    <property type="component" value="Unassembled WGS sequence"/>
</dbReference>
<feature type="region of interest" description="Disordered" evidence="1">
    <location>
        <begin position="1"/>
        <end position="22"/>
    </location>
</feature>
<evidence type="ECO:0000256" key="1">
    <source>
        <dbReference type="SAM" id="MobiDB-lite"/>
    </source>
</evidence>